<evidence type="ECO:0000256" key="2">
    <source>
        <dbReference type="SAM" id="MobiDB-lite"/>
    </source>
</evidence>
<feature type="region of interest" description="Disordered" evidence="2">
    <location>
        <begin position="382"/>
        <end position="407"/>
    </location>
</feature>
<dbReference type="STRING" id="31246.A0A183NUC5"/>
<organism evidence="3 4">
    <name type="scientific">Schistosoma mattheei</name>
    <dbReference type="NCBI Taxonomy" id="31246"/>
    <lineage>
        <taxon>Eukaryota</taxon>
        <taxon>Metazoa</taxon>
        <taxon>Spiralia</taxon>
        <taxon>Lophotrochozoa</taxon>
        <taxon>Platyhelminthes</taxon>
        <taxon>Trematoda</taxon>
        <taxon>Digenea</taxon>
        <taxon>Strigeidida</taxon>
        <taxon>Schistosomatoidea</taxon>
        <taxon>Schistosomatidae</taxon>
        <taxon>Schistosoma</taxon>
    </lineage>
</organism>
<name>A0A183NUC5_9TREM</name>
<proteinExistence type="predicted"/>
<gene>
    <name evidence="3" type="ORF">SMTD_LOCUS5711</name>
</gene>
<keyword evidence="1" id="KW-0175">Coiled coil</keyword>
<dbReference type="Proteomes" id="UP000269396">
    <property type="component" value="Unassembled WGS sequence"/>
</dbReference>
<dbReference type="EMBL" id="UZAL01027172">
    <property type="protein sequence ID" value="VDP30006.1"/>
    <property type="molecule type" value="Genomic_DNA"/>
</dbReference>
<dbReference type="AlphaFoldDB" id="A0A183NUC5"/>
<feature type="coiled-coil region" evidence="1">
    <location>
        <begin position="562"/>
        <end position="592"/>
    </location>
</feature>
<keyword evidence="4" id="KW-1185">Reference proteome</keyword>
<evidence type="ECO:0000313" key="4">
    <source>
        <dbReference type="Proteomes" id="UP000269396"/>
    </source>
</evidence>
<sequence length="1270" mass="145931">MSTGVEVGQKTNLSETIKCQSETYISQLVELADQVCRTTDSMTNKEILDKVDVFRQLIRQNIQQLTDIQLSIELKLNTINDWENVKSNVKQELEPVQLKIDELKKYTEKYIEFEHKLNVTQQVDQLFDKYSKMQKEVEICLVKTNKELQNLRTFHTKIDESKNWILQISLKLMAIHATDPDGPKGVIRLGQAENELRKRLITYREENLKELKLFIANCPSEKDLTIETDRVIQSLFQTPSGVSITVAEQIMENMNRINDPIQSEKIGDKNEQKHLLIEEDKKSTSSQIPLANDYNTGHSKTWAELFSLEVVQLESSCENLEVMCKRIKDRLMEQQKRWAKFVSLLIRIDKFLRIELSKWWLTNSKKFINNADGTVATIDGNADDNDKCDVDNDDDDDVSINDDKSLQSETSKEVELVFYEENVLLQKNEQQTKMPKSSSTITSPSIQELLAQITNVKAMHAKIQIYLQELSAVKHRCSTPPPRPTISTSLVSLNKYYNPSTLLSELLDNNNYYNKTTQNVNFALSINDLPTNNTTSTNYELSNMNAQISEEKMHALSGLELRRRASHMNEQLEKELKQLDKYIENLQDLKIRWDQQHLCEIEFLNWLHNKQTEFDQIIHSQHNLSHNGKIHSNSENNNNNSYYYSQLCNSMDTVCLENLLNELNSKKSIIKQLKYQSKLLINNNNKSIYSHNIQLIEHDYKIFIKKIQDHLKHRRLLTNQVIEATKLTDKLHTDLHQVVKRSIGINIVQCSMDKELKKIGWEHSNERFNDINKTSNQYKISKQPSFGVSNSNLLVSSSEIKQSDRVPTPIPLSDVQPLSSISQSDFNTHKPLEINVKGVTDWLWYSASSVLPDSSLLPMDANETWEMDQIPAVSDINEEQNLDRSRSSSRISLTIQRPWSAFRKFERQRKRDSVAEFNVNISKETKATFKHRPNKIFSHINPITTQSTGTSLWRSQSAKVFPLETNIDKISSQSICNISTAIDRSVDSNIICAERYSTQSPMIPMLLRRSISPIVSKTLEHRTHKMKNTNHNRIPIRFGSSVRQSGIVDLRSPSIIDQNREASSYPSLFDPLTSYPRITTNATTTTAKHSYLNKINNSLSHSFLFRPPVNLSQQSLHNQPHRPLHSIRVSGLVSGYDFSSPSISEFENAFCSGRPQPMGASISDNLLSPKLKSTSEHGLYDLTRRRATEPFQFTETPTTTTNAAGSSTSFIRNLHNITSSISTSIQQQQQQSNTNPIDSIRVVRPQTIAQLAVQRYRNQQKQQSHFKFKH</sequence>
<evidence type="ECO:0000313" key="3">
    <source>
        <dbReference type="EMBL" id="VDP30006.1"/>
    </source>
</evidence>
<accession>A0A183NUC5</accession>
<protein>
    <submittedName>
        <fullName evidence="3">Uncharacterized protein</fullName>
    </submittedName>
</protein>
<reference evidence="3 4" key="1">
    <citation type="submission" date="2018-11" db="EMBL/GenBank/DDBJ databases">
        <authorList>
            <consortium name="Pathogen Informatics"/>
        </authorList>
    </citation>
    <scope>NUCLEOTIDE SEQUENCE [LARGE SCALE GENOMIC DNA]</scope>
    <source>
        <strain>Denwood</strain>
        <strain evidence="4">Zambia</strain>
    </source>
</reference>
<evidence type="ECO:0000256" key="1">
    <source>
        <dbReference type="SAM" id="Coils"/>
    </source>
</evidence>
<feature type="coiled-coil region" evidence="1">
    <location>
        <begin position="310"/>
        <end position="337"/>
    </location>
</feature>
<feature type="compositionally biased region" description="Acidic residues" evidence="2">
    <location>
        <begin position="391"/>
        <end position="400"/>
    </location>
</feature>